<name>A0ABR1YDN6_9PEZI</name>
<sequence length="699" mass="79117">MALPTSFNARCLIQRLGTAIDAVEAHPRFDTTDPRRSHYSLHCLWDFLQRTRFQLSQIDLQRLDARNTEALQQWDENFGRAQMACPLMSEPTGFMLQTVMGSPNQAPLDLGDRIQRTGALLMPDPNTRRYTENPSDQQGVKEGINLDEIFGFSVRDTLTDADKADKGSSEGEEEDGATDSAREDKGPEVPPTDRSPFMEMPREIREEIYGYLVVADRTKESYTAGLPRLPKWGLFTEILCVNRQIQEEALGVLRRQNKFVVVERATRKLKSTPQDRHEEFPDSPIWIGRAKPEAKKIPGEVMRIHFAENSNAVVDPKSIDYFILLVEELDLLCINLSRFVTGGMYRTNGMVCTIQVAPPPESEPKVVALRREEALLNPVSRLRAFAKVDIQGASSAKAKSTVMQMKRREQTSIEAVKTCFHVLRNAEAYHRIGRFEASLTYAVWGTFLFNFYASELFPREMKSQPLSTPIMMRLFLQQALNSLHIGDYEGALEYGDEGVRFARVAGRVPEWREYPRMAEQGHVVKRGEFMNWATTTTLDRLKMGPNNGAITPVDVAQAFWYRAMAMYLMDKGGITEETDRMFCISLLDCAGKVDVANELLSLSEDLEEKLENTTAADFLNPSAFKEPARLPDGPARLPDGSFPPTDIPSYNIRTWERSYPPPRKPKNPVTDGGATFLLSRVNPMKGAPFRYGGERYREL</sequence>
<evidence type="ECO:0000256" key="1">
    <source>
        <dbReference type="SAM" id="MobiDB-lite"/>
    </source>
</evidence>
<organism evidence="2 3">
    <name type="scientific">Phyllosticta capitalensis</name>
    <dbReference type="NCBI Taxonomy" id="121624"/>
    <lineage>
        <taxon>Eukaryota</taxon>
        <taxon>Fungi</taxon>
        <taxon>Dikarya</taxon>
        <taxon>Ascomycota</taxon>
        <taxon>Pezizomycotina</taxon>
        <taxon>Dothideomycetes</taxon>
        <taxon>Dothideomycetes incertae sedis</taxon>
        <taxon>Botryosphaeriales</taxon>
        <taxon>Phyllostictaceae</taxon>
        <taxon>Phyllosticta</taxon>
    </lineage>
</organism>
<comment type="caution">
    <text evidence="2">The sequence shown here is derived from an EMBL/GenBank/DDBJ whole genome shotgun (WGS) entry which is preliminary data.</text>
</comment>
<feature type="region of interest" description="Disordered" evidence="1">
    <location>
        <begin position="160"/>
        <end position="198"/>
    </location>
</feature>
<protein>
    <submittedName>
        <fullName evidence="2">Uncharacterized protein</fullName>
    </submittedName>
</protein>
<evidence type="ECO:0000313" key="2">
    <source>
        <dbReference type="EMBL" id="KAK8227071.1"/>
    </source>
</evidence>
<feature type="region of interest" description="Disordered" evidence="1">
    <location>
        <begin position="121"/>
        <end position="142"/>
    </location>
</feature>
<dbReference type="EMBL" id="JBBWRZ010000010">
    <property type="protein sequence ID" value="KAK8227071.1"/>
    <property type="molecule type" value="Genomic_DNA"/>
</dbReference>
<proteinExistence type="predicted"/>
<feature type="compositionally biased region" description="Basic and acidic residues" evidence="1">
    <location>
        <begin position="160"/>
        <end position="169"/>
    </location>
</feature>
<reference evidence="2 3" key="1">
    <citation type="submission" date="2024-04" db="EMBL/GenBank/DDBJ databases">
        <title>Phyllosticta paracitricarpa is synonymous to the EU quarantine fungus P. citricarpa based on phylogenomic analyses.</title>
        <authorList>
            <consortium name="Lawrence Berkeley National Laboratory"/>
            <person name="Van Ingen-Buijs V.A."/>
            <person name="Van Westerhoven A.C."/>
            <person name="Haridas S."/>
            <person name="Skiadas P."/>
            <person name="Martin F."/>
            <person name="Groenewald J.Z."/>
            <person name="Crous P.W."/>
            <person name="Seidl M.F."/>
        </authorList>
    </citation>
    <scope>NUCLEOTIDE SEQUENCE [LARGE SCALE GENOMIC DNA]</scope>
    <source>
        <strain evidence="2 3">CBS 123374</strain>
    </source>
</reference>
<gene>
    <name evidence="2" type="ORF">HDK90DRAFT_494058</name>
</gene>
<feature type="region of interest" description="Disordered" evidence="1">
    <location>
        <begin position="621"/>
        <end position="648"/>
    </location>
</feature>
<dbReference type="Proteomes" id="UP001492380">
    <property type="component" value="Unassembled WGS sequence"/>
</dbReference>
<keyword evidence="3" id="KW-1185">Reference proteome</keyword>
<accession>A0ABR1YDN6</accession>
<evidence type="ECO:0000313" key="3">
    <source>
        <dbReference type="Proteomes" id="UP001492380"/>
    </source>
</evidence>